<protein>
    <recommendedName>
        <fullName evidence="3">Type I-E CRISPR-associated protein Cse2/CasB</fullName>
    </recommendedName>
</protein>
<dbReference type="Proteomes" id="UP001499990">
    <property type="component" value="Unassembled WGS sequence"/>
</dbReference>
<evidence type="ECO:0000313" key="1">
    <source>
        <dbReference type="EMBL" id="GAA3380949.1"/>
    </source>
</evidence>
<name>A0ABP6SNM7_9ACTN</name>
<gene>
    <name evidence="1" type="ORF">GCM10020367_70280</name>
</gene>
<dbReference type="Pfam" id="PF09485">
    <property type="entry name" value="CRISPR_Cse2"/>
    <property type="match status" value="1"/>
</dbReference>
<organism evidence="1 2">
    <name type="scientific">Streptomyces sannanensis</name>
    <dbReference type="NCBI Taxonomy" id="285536"/>
    <lineage>
        <taxon>Bacteria</taxon>
        <taxon>Bacillati</taxon>
        <taxon>Actinomycetota</taxon>
        <taxon>Actinomycetes</taxon>
        <taxon>Kitasatosporales</taxon>
        <taxon>Streptomycetaceae</taxon>
        <taxon>Streptomyces</taxon>
    </lineage>
</organism>
<comment type="caution">
    <text evidence="1">The sequence shown here is derived from an EMBL/GenBank/DDBJ whole genome shotgun (WGS) entry which is preliminary data.</text>
</comment>
<keyword evidence="2" id="KW-1185">Reference proteome</keyword>
<dbReference type="InterPro" id="IPR038287">
    <property type="entry name" value="Cse2_sf"/>
</dbReference>
<proteinExistence type="predicted"/>
<dbReference type="Gene3D" id="1.10.520.40">
    <property type="entry name" value="CRISPR-associated protein Cse2"/>
    <property type="match status" value="1"/>
</dbReference>
<evidence type="ECO:0008006" key="3">
    <source>
        <dbReference type="Google" id="ProtNLM"/>
    </source>
</evidence>
<accession>A0ABP6SNM7</accession>
<sequence>MSSSEPARGRAERDRLAQADRFVARIVAVCRRDTGAGQAIRSAVGRTPAEAVRAHRYVARHIREMPAQAEEWAHYSVAGLVALYDPRAKPAKDHLVTDGQSVEEAAALTWGERLYGRNLGGVLAALDAPGVRGEDDPEGPSARRLQSLAREDLTGLHTTLPGLLRRVASGRLLPDWAVLLHDLSGWDRDQARDAAALRWSTAYYTHLARTVRTGSEK</sequence>
<reference evidence="2" key="1">
    <citation type="journal article" date="2019" name="Int. J. Syst. Evol. Microbiol.">
        <title>The Global Catalogue of Microorganisms (GCM) 10K type strain sequencing project: providing services to taxonomists for standard genome sequencing and annotation.</title>
        <authorList>
            <consortium name="The Broad Institute Genomics Platform"/>
            <consortium name="The Broad Institute Genome Sequencing Center for Infectious Disease"/>
            <person name="Wu L."/>
            <person name="Ma J."/>
        </authorList>
    </citation>
    <scope>NUCLEOTIDE SEQUENCE [LARGE SCALE GENOMIC DNA]</scope>
    <source>
        <strain evidence="2">JCM 9651</strain>
    </source>
</reference>
<dbReference type="EMBL" id="BAAAYL010000003">
    <property type="protein sequence ID" value="GAA3380949.1"/>
    <property type="molecule type" value="Genomic_DNA"/>
</dbReference>
<dbReference type="InterPro" id="IPR013382">
    <property type="entry name" value="CRISPR-assoc_prot_Cse2"/>
</dbReference>
<dbReference type="RefSeq" id="WP_345045498.1">
    <property type="nucleotide sequence ID" value="NZ_BAAAYL010000003.1"/>
</dbReference>
<evidence type="ECO:0000313" key="2">
    <source>
        <dbReference type="Proteomes" id="UP001499990"/>
    </source>
</evidence>